<sequence>MEEYDFYEDCSDSTPKLRKNELYPKNSQASSTTLATFCTDSDFMQLSSSCLPQLDNQDCAKSSKNITGDTNLLKKKSKVALKQRRTNSQKICDLEYGSQLTMPMIGIDEASNEEEQSPEPRKNGLGVISEETGGYVFPKVKDTKEVSISKFLDTLQIHQVFPSEVNMIRLKFMSQHDIPVPKLSLRNNKLLIKRKSDKLITLSGLM</sequence>
<keyword evidence="2" id="KW-1185">Reference proteome</keyword>
<evidence type="ECO:0000313" key="1">
    <source>
        <dbReference type="EMBL" id="CAI2361031.1"/>
    </source>
</evidence>
<reference evidence="1" key="1">
    <citation type="submission" date="2023-07" db="EMBL/GenBank/DDBJ databases">
        <authorList>
            <consortium name="AG Swart"/>
            <person name="Singh M."/>
            <person name="Singh A."/>
            <person name="Seah K."/>
            <person name="Emmerich C."/>
        </authorList>
    </citation>
    <scope>NUCLEOTIDE SEQUENCE</scope>
    <source>
        <strain evidence="1">DP1</strain>
    </source>
</reference>
<gene>
    <name evidence="1" type="ORF">ECRASSUSDP1_LOCUS2340</name>
</gene>
<accession>A0AAD1U6K5</accession>
<dbReference type="Proteomes" id="UP001295684">
    <property type="component" value="Unassembled WGS sequence"/>
</dbReference>
<proteinExistence type="predicted"/>
<comment type="caution">
    <text evidence="1">The sequence shown here is derived from an EMBL/GenBank/DDBJ whole genome shotgun (WGS) entry which is preliminary data.</text>
</comment>
<evidence type="ECO:0000313" key="2">
    <source>
        <dbReference type="Proteomes" id="UP001295684"/>
    </source>
</evidence>
<dbReference type="EMBL" id="CAMPGE010002232">
    <property type="protein sequence ID" value="CAI2361031.1"/>
    <property type="molecule type" value="Genomic_DNA"/>
</dbReference>
<protein>
    <submittedName>
        <fullName evidence="1">Uncharacterized protein</fullName>
    </submittedName>
</protein>
<organism evidence="1 2">
    <name type="scientific">Euplotes crassus</name>
    <dbReference type="NCBI Taxonomy" id="5936"/>
    <lineage>
        <taxon>Eukaryota</taxon>
        <taxon>Sar</taxon>
        <taxon>Alveolata</taxon>
        <taxon>Ciliophora</taxon>
        <taxon>Intramacronucleata</taxon>
        <taxon>Spirotrichea</taxon>
        <taxon>Hypotrichia</taxon>
        <taxon>Euplotida</taxon>
        <taxon>Euplotidae</taxon>
        <taxon>Moneuplotes</taxon>
    </lineage>
</organism>
<dbReference type="AlphaFoldDB" id="A0AAD1U6K5"/>
<name>A0AAD1U6K5_EUPCR</name>